<accession>A0AAP4D727</accession>
<proteinExistence type="predicted"/>
<gene>
    <name evidence="1" type="ORF">PZ740_11365</name>
</gene>
<reference evidence="1 2" key="1">
    <citation type="submission" date="2023-03" db="EMBL/GenBank/DDBJ databases">
        <title>YIM 152171 draft genome.</title>
        <authorList>
            <person name="Yang Z."/>
        </authorList>
    </citation>
    <scope>NUCLEOTIDE SEQUENCE [LARGE SCALE GENOMIC DNA]</scope>
    <source>
        <strain evidence="1 2">YIM 152171</strain>
    </source>
</reference>
<dbReference type="EMBL" id="JARGEQ010000102">
    <property type="protein sequence ID" value="MDF1586976.1"/>
    <property type="molecule type" value="Genomic_DNA"/>
</dbReference>
<evidence type="ECO:0000313" key="2">
    <source>
        <dbReference type="Proteomes" id="UP001301140"/>
    </source>
</evidence>
<evidence type="ECO:0000313" key="1">
    <source>
        <dbReference type="EMBL" id="MDF1586976.1"/>
    </source>
</evidence>
<name>A0AAP4D727_9PROT</name>
<dbReference type="RefSeq" id="WP_327789396.1">
    <property type="nucleotide sequence ID" value="NZ_JARGEQ010000102.1"/>
</dbReference>
<comment type="caution">
    <text evidence="1">The sequence shown here is derived from an EMBL/GenBank/DDBJ whole genome shotgun (WGS) entry which is preliminary data.</text>
</comment>
<dbReference type="AlphaFoldDB" id="A0AAP4D727"/>
<sequence>MEEFGGRLFVRVQRSIEQLVRESGRKLGIETVEKNAHGISLLVITIIVLGSLWAYTRLYPDKAPSSSIQGDHNIIINISAETLNVPPEKIERSIDKIFSGRKRRQIEKDAITIMTPPKSQDGATVEFPGIFTVNPASIAELPPLEMLEPDSDRKYEVLLQHVPIFIRTTNLDNNKSGWAGLVRIDETSVRLRMILPDDADRVRLRYLPENEPMMADAIVYYREDKHGNFVPTFLQVTKIY</sequence>
<protein>
    <submittedName>
        <fullName evidence="1">Uncharacterized protein</fullName>
    </submittedName>
</protein>
<organism evidence="1 2">
    <name type="scientific">Marinimicrococcus flavescens</name>
    <dbReference type="NCBI Taxonomy" id="3031815"/>
    <lineage>
        <taxon>Bacteria</taxon>
        <taxon>Pseudomonadati</taxon>
        <taxon>Pseudomonadota</taxon>
        <taxon>Alphaproteobacteria</taxon>
        <taxon>Geminicoccales</taxon>
        <taxon>Geminicoccaceae</taxon>
        <taxon>Marinimicrococcus</taxon>
    </lineage>
</organism>
<keyword evidence="2" id="KW-1185">Reference proteome</keyword>
<dbReference type="Proteomes" id="UP001301140">
    <property type="component" value="Unassembled WGS sequence"/>
</dbReference>